<feature type="transmembrane region" description="Helical" evidence="1">
    <location>
        <begin position="12"/>
        <end position="37"/>
    </location>
</feature>
<gene>
    <name evidence="2" type="ORF">PR048_028249</name>
</gene>
<dbReference type="Proteomes" id="UP001159363">
    <property type="component" value="Chromosome 11"/>
</dbReference>
<keyword evidence="3" id="KW-1185">Reference proteome</keyword>
<keyword evidence="1" id="KW-1133">Transmembrane helix</keyword>
<keyword evidence="1" id="KW-0472">Membrane</keyword>
<accession>A0ABQ9GIT5</accession>
<evidence type="ECO:0000313" key="3">
    <source>
        <dbReference type="Proteomes" id="UP001159363"/>
    </source>
</evidence>
<dbReference type="EMBL" id="JARBHB010000012">
    <property type="protein sequence ID" value="KAJ8871909.1"/>
    <property type="molecule type" value="Genomic_DNA"/>
</dbReference>
<organism evidence="2 3">
    <name type="scientific">Dryococelus australis</name>
    <dbReference type="NCBI Taxonomy" id="614101"/>
    <lineage>
        <taxon>Eukaryota</taxon>
        <taxon>Metazoa</taxon>
        <taxon>Ecdysozoa</taxon>
        <taxon>Arthropoda</taxon>
        <taxon>Hexapoda</taxon>
        <taxon>Insecta</taxon>
        <taxon>Pterygota</taxon>
        <taxon>Neoptera</taxon>
        <taxon>Polyneoptera</taxon>
        <taxon>Phasmatodea</taxon>
        <taxon>Verophasmatodea</taxon>
        <taxon>Anareolatae</taxon>
        <taxon>Phasmatidae</taxon>
        <taxon>Eurycanthinae</taxon>
        <taxon>Dryococelus</taxon>
    </lineage>
</organism>
<evidence type="ECO:0000256" key="1">
    <source>
        <dbReference type="SAM" id="Phobius"/>
    </source>
</evidence>
<proteinExistence type="predicted"/>
<name>A0ABQ9GIT5_9NEOP</name>
<comment type="caution">
    <text evidence="2">The sequence shown here is derived from an EMBL/GenBank/DDBJ whole genome shotgun (WGS) entry which is preliminary data.</text>
</comment>
<sequence>MILDPRREFKNLILKHYFFLVEIIVLVCVKCILLQLFTMLSTYRWTTIVTNVGVTVKRLSDTRWSTHYEAVKTVHANFKKLVDTTEELRDPTETVETRRAVQMLVSSCTYAVKMRRLLNDKRNEIVKLPLQFATNTCEEMDIPLLKRRTIRKKKMMSGEKAQYVPLTLNEELKRSMLEFIDRFYYQEIDTCCKKMESISAQFAVL</sequence>
<evidence type="ECO:0000313" key="2">
    <source>
        <dbReference type="EMBL" id="KAJ8871909.1"/>
    </source>
</evidence>
<protein>
    <submittedName>
        <fullName evidence="2">Uncharacterized protein</fullName>
    </submittedName>
</protein>
<reference evidence="2 3" key="1">
    <citation type="submission" date="2023-02" db="EMBL/GenBank/DDBJ databases">
        <title>LHISI_Scaffold_Assembly.</title>
        <authorList>
            <person name="Stuart O.P."/>
            <person name="Cleave R."/>
            <person name="Magrath M.J.L."/>
            <person name="Mikheyev A.S."/>
        </authorList>
    </citation>
    <scope>NUCLEOTIDE SEQUENCE [LARGE SCALE GENOMIC DNA]</scope>
    <source>
        <strain evidence="2">Daus_M_001</strain>
        <tissue evidence="2">Leg muscle</tissue>
    </source>
</reference>
<keyword evidence="1" id="KW-0812">Transmembrane</keyword>